<gene>
    <name evidence="1" type="ORF">FRC0190_01300</name>
</gene>
<dbReference type="RefSeq" id="WP_110217555.1">
    <property type="nucleotide sequence ID" value="NZ_CP168248.1"/>
</dbReference>
<reference evidence="1 2" key="1">
    <citation type="submission" date="2019-11" db="EMBL/GenBank/DDBJ databases">
        <authorList>
            <person name="Brisse S."/>
        </authorList>
    </citation>
    <scope>NUCLEOTIDE SEQUENCE [LARGE SCALE GENOMIC DNA]</scope>
    <source>
        <strain evidence="1">FRC0190</strain>
    </source>
</reference>
<protein>
    <submittedName>
        <fullName evidence="1">Uncharacterized protein</fullName>
    </submittedName>
</protein>
<dbReference type="Proteomes" id="UP000423525">
    <property type="component" value="Chromosome"/>
</dbReference>
<evidence type="ECO:0000313" key="2">
    <source>
        <dbReference type="Proteomes" id="UP000423525"/>
    </source>
</evidence>
<proteinExistence type="predicted"/>
<name>A0A6I8MHN1_9CORY</name>
<organism evidence="1 2">
    <name type="scientific">Corynebacterium rouxii</name>
    <dbReference type="NCBI Taxonomy" id="2719119"/>
    <lineage>
        <taxon>Bacteria</taxon>
        <taxon>Bacillati</taxon>
        <taxon>Actinomycetota</taxon>
        <taxon>Actinomycetes</taxon>
        <taxon>Mycobacteriales</taxon>
        <taxon>Corynebacteriaceae</taxon>
        <taxon>Corynebacterium</taxon>
    </lineage>
</organism>
<dbReference type="AlphaFoldDB" id="A0A6I8MHN1"/>
<sequence>MTTETAFLQATQLRFLEWMLHRIAEDPALSNLAGVVDALRDQADTIRREANSLYKGDHQ</sequence>
<accession>A0A6I8MHN1</accession>
<dbReference type="EMBL" id="LR738855">
    <property type="protein sequence ID" value="VZH85334.1"/>
    <property type="molecule type" value="Genomic_DNA"/>
</dbReference>
<evidence type="ECO:0000313" key="1">
    <source>
        <dbReference type="EMBL" id="VZH85334.1"/>
    </source>
</evidence>
<dbReference type="KEGG" id="crf:FRC0190_01300"/>